<evidence type="ECO:0000313" key="2">
    <source>
        <dbReference type="Proteomes" id="UP000265703"/>
    </source>
</evidence>
<keyword evidence="2" id="KW-1185">Reference proteome</keyword>
<sequence length="497" mass="56719">MLRFIASFVTSNIKLTTTFNSYEENSRRNVYVTSTGFNNPPFTMGVDNESTFDETEQSEDLDIQSLRQQKLQELAKKILLRKISHQAVLDHYAQDHLPLSQIREKLEEDDLPLNLLQDKLKQKNDLPVYTTIRENINFLLYSKPSKSKKLKSTLTTLITDETNKSSNDDNTTRNIIPKDDRDYDVWDDAIIGRLMNLIDTIGMETIQEEISEGRIIKETTSKEKDELMKQVVKEVIREAMREDSINESPSVDYKEHFTIPEKSTEITLEKEDEIKVVESSATSTVDVKIENNDVAVAAVVADADSIDIEIENNTVTVADDADDAFVVENNVVENNVVENIQESIQEETKLESIKLAEEIIDFGETINVADSLFPSKIDTTLNNYTTKSNSKKRHSRLGIPIPKSLKTSDLNRKCSIHSKKSYDNISRRSSISSKFSVNTTTGVIFEQDEDFKFHNKFLTTSKRTTSTEKSNKSLQFLRSLWKNNQNLPINNNSKFLS</sequence>
<organism evidence="1 2">
    <name type="scientific">Glomus cerebriforme</name>
    <dbReference type="NCBI Taxonomy" id="658196"/>
    <lineage>
        <taxon>Eukaryota</taxon>
        <taxon>Fungi</taxon>
        <taxon>Fungi incertae sedis</taxon>
        <taxon>Mucoromycota</taxon>
        <taxon>Glomeromycotina</taxon>
        <taxon>Glomeromycetes</taxon>
        <taxon>Glomerales</taxon>
        <taxon>Glomeraceae</taxon>
        <taxon>Glomus</taxon>
    </lineage>
</organism>
<dbReference type="OrthoDB" id="2382382at2759"/>
<dbReference type="AlphaFoldDB" id="A0A397TC69"/>
<dbReference type="EMBL" id="QKYT01000095">
    <property type="protein sequence ID" value="RIA93887.1"/>
    <property type="molecule type" value="Genomic_DNA"/>
</dbReference>
<accession>A0A397TC69</accession>
<comment type="caution">
    <text evidence="1">The sequence shown here is derived from an EMBL/GenBank/DDBJ whole genome shotgun (WGS) entry which is preliminary data.</text>
</comment>
<name>A0A397TC69_9GLOM</name>
<reference evidence="1 2" key="1">
    <citation type="submission" date="2018-06" db="EMBL/GenBank/DDBJ databases">
        <title>Comparative genomics reveals the genomic features of Rhizophagus irregularis, R. cerebriforme, R. diaphanum and Gigaspora rosea, and their symbiotic lifestyle signature.</title>
        <authorList>
            <person name="Morin E."/>
            <person name="San Clemente H."/>
            <person name="Chen E.C.H."/>
            <person name="De La Providencia I."/>
            <person name="Hainaut M."/>
            <person name="Kuo A."/>
            <person name="Kohler A."/>
            <person name="Murat C."/>
            <person name="Tang N."/>
            <person name="Roy S."/>
            <person name="Loubradou J."/>
            <person name="Henrissat B."/>
            <person name="Grigoriev I.V."/>
            <person name="Corradi N."/>
            <person name="Roux C."/>
            <person name="Martin F.M."/>
        </authorList>
    </citation>
    <scope>NUCLEOTIDE SEQUENCE [LARGE SCALE GENOMIC DNA]</scope>
    <source>
        <strain evidence="1 2">DAOM 227022</strain>
    </source>
</reference>
<evidence type="ECO:0000313" key="1">
    <source>
        <dbReference type="EMBL" id="RIA93887.1"/>
    </source>
</evidence>
<gene>
    <name evidence="1" type="ORF">C1645_761533</name>
</gene>
<protein>
    <submittedName>
        <fullName evidence="1">Uncharacterized protein</fullName>
    </submittedName>
</protein>
<proteinExistence type="predicted"/>
<dbReference type="Proteomes" id="UP000265703">
    <property type="component" value="Unassembled WGS sequence"/>
</dbReference>
<dbReference type="STRING" id="658196.A0A397TC69"/>
<feature type="non-terminal residue" evidence="1">
    <location>
        <position position="497"/>
    </location>
</feature>